<dbReference type="Pfam" id="PF00850">
    <property type="entry name" value="Hist_deacetyl"/>
    <property type="match status" value="1"/>
</dbReference>
<dbReference type="InterPro" id="IPR000286">
    <property type="entry name" value="HDACs"/>
</dbReference>
<dbReference type="AlphaFoldDB" id="A0A7C3RN40"/>
<feature type="domain" description="Histone deacetylase" evidence="5">
    <location>
        <begin position="23"/>
        <end position="310"/>
    </location>
</feature>
<comment type="caution">
    <text evidence="6">The sequence shown here is derived from an EMBL/GenBank/DDBJ whole genome shotgun (WGS) entry which is preliminary data.</text>
</comment>
<protein>
    <recommendedName>
        <fullName evidence="3">Acetoin utilization protein AcuC</fullName>
    </recommendedName>
</protein>
<proteinExistence type="inferred from homology"/>
<sequence>MKNTESSFIWGEESLLYSFPEPHPMNRRRLESFKEELERRDTLIKRETPQISSYDDLLLFQTKEYVDFVIEKSKTGEGYLDYGDTPAFLDCYEAASYVVGSSLKGIDLIMEGKYKRVFVPMAGLHHARRNTAAGFCIFNDIGVGIEYLRKKYNIQDILYIDVDAHHGDGVFYEYVDDPHLYIADVHEDGRFLYPGTGKRDERGKGNAFGTKLNIPLLPGASDDELLLALEEIKNFAWEIKVDFIILQAGVDGLSGDPITHLNYSVEGYGKFVKEIIDLSNMVCNGKLLILGGGGYNPENTKRGWIKIIEILEKED</sequence>
<evidence type="ECO:0000259" key="5">
    <source>
        <dbReference type="Pfam" id="PF00850"/>
    </source>
</evidence>
<dbReference type="PRINTS" id="PR01270">
    <property type="entry name" value="HDASUPER"/>
</dbReference>
<dbReference type="Gene3D" id="3.40.800.20">
    <property type="entry name" value="Histone deacetylase domain"/>
    <property type="match status" value="1"/>
</dbReference>
<evidence type="ECO:0000313" key="6">
    <source>
        <dbReference type="EMBL" id="HFX14057.1"/>
    </source>
</evidence>
<name>A0A7C3RN40_DICTH</name>
<evidence type="ECO:0000256" key="3">
    <source>
        <dbReference type="ARBA" id="ARBA00020218"/>
    </source>
</evidence>
<reference evidence="6" key="1">
    <citation type="journal article" date="2020" name="mSystems">
        <title>Genome- and Community-Level Interaction Insights into Carbon Utilization and Element Cycling Functions of Hydrothermarchaeota in Hydrothermal Sediment.</title>
        <authorList>
            <person name="Zhou Z."/>
            <person name="Liu Y."/>
            <person name="Xu W."/>
            <person name="Pan J."/>
            <person name="Luo Z.H."/>
            <person name="Li M."/>
        </authorList>
    </citation>
    <scope>NUCLEOTIDE SEQUENCE [LARGE SCALE GENOMIC DNA]</scope>
    <source>
        <strain evidence="6">SpSt-81</strain>
    </source>
</reference>
<dbReference type="InterPro" id="IPR037138">
    <property type="entry name" value="His_deacetylse_dom_sf"/>
</dbReference>
<comment type="pathway">
    <text evidence="1">Ketone degradation; acetoin degradation.</text>
</comment>
<dbReference type="PANTHER" id="PTHR10625:SF10">
    <property type="entry name" value="HISTONE DEACETYLASE HDAC1"/>
    <property type="match status" value="1"/>
</dbReference>
<organism evidence="6">
    <name type="scientific">Dictyoglomus thermophilum</name>
    <dbReference type="NCBI Taxonomy" id="14"/>
    <lineage>
        <taxon>Bacteria</taxon>
        <taxon>Pseudomonadati</taxon>
        <taxon>Dictyoglomota</taxon>
        <taxon>Dictyoglomia</taxon>
        <taxon>Dictyoglomales</taxon>
        <taxon>Dictyoglomaceae</taxon>
        <taxon>Dictyoglomus</taxon>
    </lineage>
</organism>
<gene>
    <name evidence="6" type="ORF">ENW00_07940</name>
</gene>
<evidence type="ECO:0000256" key="4">
    <source>
        <dbReference type="ARBA" id="ARBA00022627"/>
    </source>
</evidence>
<dbReference type="CDD" id="cd09994">
    <property type="entry name" value="HDAC_AcuC_like"/>
    <property type="match status" value="1"/>
</dbReference>
<dbReference type="UniPathway" id="UPA00040"/>
<dbReference type="GO" id="GO:0045150">
    <property type="term" value="P:acetoin catabolic process"/>
    <property type="evidence" value="ECO:0007669"/>
    <property type="project" value="UniProtKB-UniPathway"/>
</dbReference>
<dbReference type="InterPro" id="IPR003085">
    <property type="entry name" value="AcuC"/>
</dbReference>
<dbReference type="InterPro" id="IPR023801">
    <property type="entry name" value="His_deacetylse_dom"/>
</dbReference>
<comment type="similarity">
    <text evidence="2">Belongs to the histone deacetylase family.</text>
</comment>
<dbReference type="SUPFAM" id="SSF52768">
    <property type="entry name" value="Arginase/deacetylase"/>
    <property type="match status" value="1"/>
</dbReference>
<evidence type="ECO:0000256" key="2">
    <source>
        <dbReference type="ARBA" id="ARBA00005947"/>
    </source>
</evidence>
<dbReference type="PANTHER" id="PTHR10625">
    <property type="entry name" value="HISTONE DEACETYLASE HDAC1-RELATED"/>
    <property type="match status" value="1"/>
</dbReference>
<keyword evidence="4" id="KW-0006">Acetoin catabolism</keyword>
<accession>A0A7C3RN40</accession>
<evidence type="ECO:0000256" key="1">
    <source>
        <dbReference type="ARBA" id="ARBA00005101"/>
    </source>
</evidence>
<dbReference type="GO" id="GO:0004407">
    <property type="term" value="F:histone deacetylase activity"/>
    <property type="evidence" value="ECO:0007669"/>
    <property type="project" value="TreeGrafter"/>
</dbReference>
<dbReference type="InterPro" id="IPR023696">
    <property type="entry name" value="Ureohydrolase_dom_sf"/>
</dbReference>
<dbReference type="GO" id="GO:0040029">
    <property type="term" value="P:epigenetic regulation of gene expression"/>
    <property type="evidence" value="ECO:0007669"/>
    <property type="project" value="TreeGrafter"/>
</dbReference>
<dbReference type="EMBL" id="DTIN01000033">
    <property type="protein sequence ID" value="HFX14057.1"/>
    <property type="molecule type" value="Genomic_DNA"/>
</dbReference>